<feature type="repeat" description="Pumilio" evidence="4">
    <location>
        <begin position="551"/>
        <end position="586"/>
    </location>
</feature>
<evidence type="ECO:0000259" key="6">
    <source>
        <dbReference type="PROSITE" id="PS50303"/>
    </source>
</evidence>
<keyword evidence="3" id="KW-0221">Differentiation</keyword>
<feature type="repeat" description="Pumilio" evidence="4">
    <location>
        <begin position="587"/>
        <end position="622"/>
    </location>
</feature>
<dbReference type="CDD" id="cd07920">
    <property type="entry name" value="Pumilio"/>
    <property type="match status" value="1"/>
</dbReference>
<protein>
    <recommendedName>
        <fullName evidence="6">PUM-HD domain-containing protein</fullName>
    </recommendedName>
</protein>
<feature type="compositionally biased region" description="Polar residues" evidence="5">
    <location>
        <begin position="229"/>
        <end position="241"/>
    </location>
</feature>
<feature type="repeat" description="Pumilio" evidence="4">
    <location>
        <begin position="439"/>
        <end position="474"/>
    </location>
</feature>
<feature type="repeat" description="Pumilio" evidence="4">
    <location>
        <begin position="403"/>
        <end position="438"/>
    </location>
</feature>
<dbReference type="InterPro" id="IPR033712">
    <property type="entry name" value="Pumilio_RNA-bd"/>
</dbReference>
<evidence type="ECO:0000256" key="4">
    <source>
        <dbReference type="PROSITE-ProRule" id="PRU00317"/>
    </source>
</evidence>
<accession>A0ABR1E9K7</accession>
<dbReference type="SUPFAM" id="SSF48371">
    <property type="entry name" value="ARM repeat"/>
    <property type="match status" value="1"/>
</dbReference>
<dbReference type="InterPro" id="IPR016024">
    <property type="entry name" value="ARM-type_fold"/>
</dbReference>
<dbReference type="InterPro" id="IPR001313">
    <property type="entry name" value="Pumilio_RNA-bd_rpt"/>
</dbReference>
<feature type="domain" description="PUM-HD" evidence="6">
    <location>
        <begin position="347"/>
        <end position="691"/>
    </location>
</feature>
<reference evidence="7 8" key="1">
    <citation type="submission" date="2023-08" db="EMBL/GenBank/DDBJ databases">
        <title>A Necator americanus chromosomal reference genome.</title>
        <authorList>
            <person name="Ilik V."/>
            <person name="Petrzelkova K.J."/>
            <person name="Pardy F."/>
            <person name="Fuh T."/>
            <person name="Niatou-Singa F.S."/>
            <person name="Gouil Q."/>
            <person name="Baker L."/>
            <person name="Ritchie M.E."/>
            <person name="Jex A.R."/>
            <person name="Gazzola D."/>
            <person name="Li H."/>
            <person name="Toshio Fujiwara R."/>
            <person name="Zhan B."/>
            <person name="Aroian R.V."/>
            <person name="Pafco B."/>
            <person name="Schwarz E.M."/>
        </authorList>
    </citation>
    <scope>NUCLEOTIDE SEQUENCE [LARGE SCALE GENOMIC DNA]</scope>
    <source>
        <strain evidence="7 8">Aroian</strain>
        <tissue evidence="7">Whole animal</tissue>
    </source>
</reference>
<dbReference type="EMBL" id="JAVFWL010000006">
    <property type="protein sequence ID" value="KAK6759372.1"/>
    <property type="molecule type" value="Genomic_DNA"/>
</dbReference>
<feature type="repeat" description="Pumilio" evidence="4">
    <location>
        <begin position="367"/>
        <end position="402"/>
    </location>
</feature>
<sequence length="722" mass="79881">MAEHQWSSGFTTNVWNGGLHSRADHSVSKPIMVGGSNVSQAASPRSESYGPGVLQMVVDNVLSGSPASVNTKFAPPRNDMSMRFVEGRSDFSSRCNDDKRSESNGLGLPLSYAVPVFNQTSDGHVGTPDFQIAPYLVQGGHVIGGTAAVPGLQSTNSATSGYNYGSWSTVYPSTNQHSIATPSNIENSQNGMSRADTTPIPSNVFSSSPPYYQNPMLSMTNSMAALSFGGTHTQSGSNTTRSEQSYSGMGSSSGFPALAQPPQLMYMQFNQSSTQGAAPSLGSSPNFFGSAIPSMPGTHIGPGMGVQGFNNSRVPLFNAPTPSPNPGHFGGAHNRRRTEENSGRQPNRSHLLDDFRNNRTPQLQITDILSHVVEFAKDQHGSRFIQQKLERASVKEKQLLFEEVLANAHALMVDVFGNYVVQKFFEFGTPEQKFALGRALKGDVMNLALQMYGCRVIQKALESIDETIQLEILRELESQVLKCVKDQNGNHVVQKVIEKVKPERLQFIIDTFMKNGPDTIMHLSMHPYGCRVIQRVLEHCTEEQKRPVLEALHTNVRSLVLDQYGNYVIQHVIEHGSEQDRDRIVQEIAGNVLRYAQHKFASNVIEKCLICAGPQHKTLLINEVCGDPDDPSPPILLMMKDQFANYVVQKMLDTADPVYRKKMMYAIKPHIPTLRKFSYGKHIITKLEKYFQKQNNNHPQHHQQLQFELGGMQNPNVNHSLL</sequence>
<keyword evidence="2" id="KW-0677">Repeat</keyword>
<dbReference type="PANTHER" id="PTHR12537:SF12">
    <property type="entry name" value="MATERNAL PROTEIN PUMILIO"/>
    <property type="match status" value="1"/>
</dbReference>
<feature type="compositionally biased region" description="Low complexity" evidence="5">
    <location>
        <begin position="242"/>
        <end position="254"/>
    </location>
</feature>
<dbReference type="InterPro" id="IPR033133">
    <property type="entry name" value="PUM-HD"/>
</dbReference>
<feature type="region of interest" description="Disordered" evidence="5">
    <location>
        <begin position="229"/>
        <end position="257"/>
    </location>
</feature>
<dbReference type="SMART" id="SM00025">
    <property type="entry name" value="Pumilio"/>
    <property type="match status" value="8"/>
</dbReference>
<dbReference type="InterPro" id="IPR011989">
    <property type="entry name" value="ARM-like"/>
</dbReference>
<gene>
    <name evidence="7" type="primary">Necator_chrX.g21301</name>
    <name evidence="7" type="ORF">RB195_021140</name>
</gene>
<keyword evidence="8" id="KW-1185">Reference proteome</keyword>
<dbReference type="Proteomes" id="UP001303046">
    <property type="component" value="Unassembled WGS sequence"/>
</dbReference>
<dbReference type="Gene3D" id="1.25.10.10">
    <property type="entry name" value="Leucine-rich Repeat Variant"/>
    <property type="match status" value="1"/>
</dbReference>
<dbReference type="PANTHER" id="PTHR12537">
    <property type="entry name" value="RNA BINDING PROTEIN PUMILIO-RELATED"/>
    <property type="match status" value="1"/>
</dbReference>
<feature type="repeat" description="Pumilio" evidence="4">
    <location>
        <begin position="511"/>
        <end position="550"/>
    </location>
</feature>
<evidence type="ECO:0000256" key="1">
    <source>
        <dbReference type="ARBA" id="ARBA00022473"/>
    </source>
</evidence>
<feature type="region of interest" description="Disordered" evidence="5">
    <location>
        <begin position="298"/>
        <end position="354"/>
    </location>
</feature>
<feature type="repeat" description="Pumilio" evidence="4">
    <location>
        <begin position="475"/>
        <end position="510"/>
    </location>
</feature>
<evidence type="ECO:0000256" key="3">
    <source>
        <dbReference type="ARBA" id="ARBA00022782"/>
    </source>
</evidence>
<name>A0ABR1E9K7_NECAM</name>
<comment type="caution">
    <text evidence="7">The sequence shown here is derived from an EMBL/GenBank/DDBJ whole genome shotgun (WGS) entry which is preliminary data.</text>
</comment>
<evidence type="ECO:0000256" key="2">
    <source>
        <dbReference type="ARBA" id="ARBA00022737"/>
    </source>
</evidence>
<dbReference type="PROSITE" id="PS50303">
    <property type="entry name" value="PUM_HD"/>
    <property type="match status" value="1"/>
</dbReference>
<proteinExistence type="predicted"/>
<organism evidence="7 8">
    <name type="scientific">Necator americanus</name>
    <name type="common">Human hookworm</name>
    <dbReference type="NCBI Taxonomy" id="51031"/>
    <lineage>
        <taxon>Eukaryota</taxon>
        <taxon>Metazoa</taxon>
        <taxon>Ecdysozoa</taxon>
        <taxon>Nematoda</taxon>
        <taxon>Chromadorea</taxon>
        <taxon>Rhabditida</taxon>
        <taxon>Rhabditina</taxon>
        <taxon>Rhabditomorpha</taxon>
        <taxon>Strongyloidea</taxon>
        <taxon>Ancylostomatidae</taxon>
        <taxon>Bunostominae</taxon>
        <taxon>Necator</taxon>
    </lineage>
</organism>
<evidence type="ECO:0000256" key="5">
    <source>
        <dbReference type="SAM" id="MobiDB-lite"/>
    </source>
</evidence>
<evidence type="ECO:0000313" key="7">
    <source>
        <dbReference type="EMBL" id="KAK6759372.1"/>
    </source>
</evidence>
<evidence type="ECO:0000313" key="8">
    <source>
        <dbReference type="Proteomes" id="UP001303046"/>
    </source>
</evidence>
<feature type="repeat" description="Pumilio" evidence="4">
    <location>
        <begin position="630"/>
        <end position="665"/>
    </location>
</feature>
<dbReference type="Pfam" id="PF00806">
    <property type="entry name" value="PUF"/>
    <property type="match status" value="8"/>
</dbReference>
<keyword evidence="1" id="KW-0217">Developmental protein</keyword>
<dbReference type="PROSITE" id="PS50302">
    <property type="entry name" value="PUM"/>
    <property type="match status" value="8"/>
</dbReference>